<evidence type="ECO:0000256" key="6">
    <source>
        <dbReference type="RuleBase" id="RU280813"/>
    </source>
</evidence>
<evidence type="ECO:0000256" key="3">
    <source>
        <dbReference type="ARBA" id="ARBA00022692"/>
    </source>
</evidence>
<keyword evidence="5 6" id="KW-0472">Membrane</keyword>
<organism evidence="7">
    <name type="scientific">Strongyloides ratti</name>
    <name type="common">Parasitic roundworm</name>
    <dbReference type="NCBI Taxonomy" id="34506"/>
    <lineage>
        <taxon>Eukaryota</taxon>
        <taxon>Metazoa</taxon>
        <taxon>Ecdysozoa</taxon>
        <taxon>Nematoda</taxon>
        <taxon>Chromadorea</taxon>
        <taxon>Rhabditida</taxon>
        <taxon>Tylenchina</taxon>
        <taxon>Panagrolaimomorpha</taxon>
        <taxon>Strongyloidoidea</taxon>
        <taxon>Strongyloididae</taxon>
        <taxon>Strongyloides</taxon>
    </lineage>
</organism>
<gene>
    <name evidence="7 9 10" type="ORF">SRAE_0000016250</name>
</gene>
<dbReference type="GO" id="GO:0007606">
    <property type="term" value="P:sensory perception of chemical stimulus"/>
    <property type="evidence" value="ECO:0007669"/>
    <property type="project" value="UniProtKB-UniRule"/>
</dbReference>
<accession>A0A090KYS0</accession>
<comment type="subcellular location">
    <subcellularLocation>
        <location evidence="1">Membrane</location>
        <topology evidence="1">Multi-pass membrane protein</topology>
    </subcellularLocation>
</comment>
<dbReference type="CTD" id="36373399"/>
<reference evidence="7" key="1">
    <citation type="submission" date="2014-09" db="EMBL/GenBank/DDBJ databases">
        <authorList>
            <person name="Aslett A.Martin."/>
        </authorList>
    </citation>
    <scope>NUCLEOTIDE SEQUENCE</scope>
    <source>
        <strain evidence="7">ED321 Heterogonic</strain>
    </source>
</reference>
<feature type="transmembrane region" description="Helical" evidence="6">
    <location>
        <begin position="101"/>
        <end position="122"/>
    </location>
</feature>
<sequence>MILYNYNKIIFFISLIYEIPSFILLFIIEIILILPSNKNKFQSSFFKIIFFNGIFDIISFVAFTFHHKFPNYGIFVNFYHYLYITNFDVRVIEFIRSFSSVAQLIGIFFLCFNRFTSIFLRLQYGYIWRYLLPLYYIITIILPVFFTFPILLDKMIYKPFNKSNINIGFKGRWKTFNAKWYNSYIISMILNLIFLTAFKIFDKNSRKKLNFTIFNFIVNKFSINKLYDNSYTMTILFPIVNDLTMFPNIWFLFIISSNIRYSVKKLFFINNKEILSNIKTYQTQKKK</sequence>
<evidence type="ECO:0000313" key="9">
    <source>
        <dbReference type="WBParaSite" id="SRAE_0000016250.1"/>
    </source>
</evidence>
<dbReference type="GO" id="GO:0004888">
    <property type="term" value="F:transmembrane signaling receptor activity"/>
    <property type="evidence" value="ECO:0007669"/>
    <property type="project" value="InterPro"/>
</dbReference>
<feature type="transmembrane region" description="Helical" evidence="6">
    <location>
        <begin position="134"/>
        <end position="152"/>
    </location>
</feature>
<feature type="transmembrane region" description="Helical" evidence="6">
    <location>
        <begin position="45"/>
        <end position="66"/>
    </location>
</feature>
<evidence type="ECO:0000256" key="4">
    <source>
        <dbReference type="ARBA" id="ARBA00022989"/>
    </source>
</evidence>
<keyword evidence="8" id="KW-1185">Reference proteome</keyword>
<dbReference type="AlphaFoldDB" id="A0A090KYS0"/>
<comment type="similarity">
    <text evidence="2 6">Belongs to the nematode receptor-like protein srg family.</text>
</comment>
<keyword evidence="3 6" id="KW-0812">Transmembrane</keyword>
<evidence type="ECO:0000256" key="1">
    <source>
        <dbReference type="ARBA" id="ARBA00004141"/>
    </source>
</evidence>
<dbReference type="Pfam" id="PF02118">
    <property type="entry name" value="Srg"/>
    <property type="match status" value="1"/>
</dbReference>
<dbReference type="RefSeq" id="XP_024500241.1">
    <property type="nucleotide sequence ID" value="XM_024646015.1"/>
</dbReference>
<dbReference type="PANTHER" id="PTHR31552">
    <property type="entry name" value="SERPENTINE RECEPTOR CLASS GAMMA"/>
    <property type="match status" value="1"/>
</dbReference>
<evidence type="ECO:0000313" key="8">
    <source>
        <dbReference type="Proteomes" id="UP000035682"/>
    </source>
</evidence>
<evidence type="ECO:0000256" key="2">
    <source>
        <dbReference type="ARBA" id="ARBA00005692"/>
    </source>
</evidence>
<dbReference type="OMA" id="ATLPEWF"/>
<dbReference type="Proteomes" id="UP000035682">
    <property type="component" value="Unplaced"/>
</dbReference>
<keyword evidence="7" id="KW-0675">Receptor</keyword>
<feature type="transmembrane region" description="Helical" evidence="6">
    <location>
        <begin position="180"/>
        <end position="201"/>
    </location>
</feature>
<dbReference type="WBParaSite" id="SRAE_0000016250.1">
    <property type="protein sequence ID" value="SRAE_0000016250.1"/>
    <property type="gene ID" value="WBGene00255901"/>
</dbReference>
<feature type="transmembrane region" description="Helical" evidence="6">
    <location>
        <begin position="6"/>
        <end position="33"/>
    </location>
</feature>
<dbReference type="GO" id="GO:0016020">
    <property type="term" value="C:membrane"/>
    <property type="evidence" value="ECO:0007669"/>
    <property type="project" value="UniProtKB-SubCell"/>
</dbReference>
<dbReference type="WormBase" id="SRAE_0000016250">
    <property type="protein sequence ID" value="SRP03469"/>
    <property type="gene ID" value="WBGene00255901"/>
</dbReference>
<comment type="caution">
    <text evidence="6">Lacks conserved residue(s) required for the propagation of feature annotation.</text>
</comment>
<proteinExistence type="inferred from homology"/>
<reference evidence="9" key="3">
    <citation type="submission" date="2020-12" db="UniProtKB">
        <authorList>
            <consortium name="WormBaseParasite"/>
        </authorList>
    </citation>
    <scope>IDENTIFICATION</scope>
</reference>
<name>A0A090KYS0_STRRB</name>
<dbReference type="EMBL" id="LN609405">
    <property type="protein sequence ID" value="CEF61032.1"/>
    <property type="molecule type" value="Genomic_DNA"/>
</dbReference>
<dbReference type="InterPro" id="IPR000609">
    <property type="entry name" value="7TM_GPCR_serpentine_rcpt_Srg"/>
</dbReference>
<evidence type="ECO:0000313" key="10">
    <source>
        <dbReference type="WormBase" id="SRAE_0000016250"/>
    </source>
</evidence>
<reference evidence="8" key="2">
    <citation type="submission" date="2014-09" db="EMBL/GenBank/DDBJ databases">
        <authorList>
            <person name="Martin A.A."/>
        </authorList>
    </citation>
    <scope>NUCLEOTIDE SEQUENCE</scope>
    <source>
        <strain evidence="8">ED321</strain>
    </source>
</reference>
<dbReference type="GeneID" id="36373399"/>
<feature type="transmembrane region" description="Helical" evidence="6">
    <location>
        <begin position="235"/>
        <end position="255"/>
    </location>
</feature>
<keyword evidence="4 6" id="KW-1133">Transmembrane helix</keyword>
<protein>
    <recommendedName>
        <fullName evidence="6">Serpentine receptor class gamma</fullName>
    </recommendedName>
</protein>
<evidence type="ECO:0000313" key="7">
    <source>
        <dbReference type="EMBL" id="CEF61032.1"/>
    </source>
</evidence>
<evidence type="ECO:0000256" key="5">
    <source>
        <dbReference type="ARBA" id="ARBA00023136"/>
    </source>
</evidence>
<dbReference type="PANTHER" id="PTHR31552:SF8">
    <property type="entry name" value="SERPENTINE RECEPTOR CLASS GAMMA"/>
    <property type="match status" value="1"/>
</dbReference>